<dbReference type="OrthoDB" id="119951at2"/>
<dbReference type="AlphaFoldDB" id="A0A4D7AZP3"/>
<dbReference type="Proteomes" id="UP000298781">
    <property type="component" value="Chromosome"/>
</dbReference>
<keyword evidence="3" id="KW-1185">Reference proteome</keyword>
<keyword evidence="2" id="KW-0378">Hydrolase</keyword>
<dbReference type="GO" id="GO:0016787">
    <property type="term" value="F:hydrolase activity"/>
    <property type="evidence" value="ECO:0007669"/>
    <property type="project" value="UniProtKB-KW"/>
</dbReference>
<dbReference type="InterPro" id="IPR050491">
    <property type="entry name" value="AmpC-like"/>
</dbReference>
<evidence type="ECO:0000259" key="1">
    <source>
        <dbReference type="Pfam" id="PF00144"/>
    </source>
</evidence>
<dbReference type="PANTHER" id="PTHR46825:SF9">
    <property type="entry name" value="BETA-LACTAMASE-RELATED DOMAIN-CONTAINING PROTEIN"/>
    <property type="match status" value="1"/>
</dbReference>
<dbReference type="Pfam" id="PF00144">
    <property type="entry name" value="Beta-lactamase"/>
    <property type="match status" value="1"/>
</dbReference>
<evidence type="ECO:0000313" key="3">
    <source>
        <dbReference type="Proteomes" id="UP000298781"/>
    </source>
</evidence>
<feature type="domain" description="Beta-lactamase-related" evidence="1">
    <location>
        <begin position="20"/>
        <end position="316"/>
    </location>
</feature>
<name>A0A4D7AZP3_9HYPH</name>
<dbReference type="EMBL" id="CP039690">
    <property type="protein sequence ID" value="QCI64815.1"/>
    <property type="molecule type" value="Genomic_DNA"/>
</dbReference>
<dbReference type="InterPro" id="IPR001466">
    <property type="entry name" value="Beta-lactam-related"/>
</dbReference>
<gene>
    <name evidence="2" type="ORF">E8M01_11625</name>
</gene>
<dbReference type="SUPFAM" id="SSF56601">
    <property type="entry name" value="beta-lactamase/transpeptidase-like"/>
    <property type="match status" value="1"/>
</dbReference>
<organism evidence="2 3">
    <name type="scientific">Phreatobacter stygius</name>
    <dbReference type="NCBI Taxonomy" id="1940610"/>
    <lineage>
        <taxon>Bacteria</taxon>
        <taxon>Pseudomonadati</taxon>
        <taxon>Pseudomonadota</taxon>
        <taxon>Alphaproteobacteria</taxon>
        <taxon>Hyphomicrobiales</taxon>
        <taxon>Phreatobacteraceae</taxon>
        <taxon>Phreatobacter</taxon>
    </lineage>
</organism>
<reference evidence="2 3" key="1">
    <citation type="submission" date="2019-04" db="EMBL/GenBank/DDBJ databases">
        <title>Phreatobacter aquaticus sp. nov.</title>
        <authorList>
            <person name="Choi A."/>
        </authorList>
    </citation>
    <scope>NUCLEOTIDE SEQUENCE [LARGE SCALE GENOMIC DNA]</scope>
    <source>
        <strain evidence="2 3">KCTC 52518</strain>
    </source>
</reference>
<accession>A0A4D7AZP3</accession>
<dbReference type="PANTHER" id="PTHR46825">
    <property type="entry name" value="D-ALANYL-D-ALANINE-CARBOXYPEPTIDASE/ENDOPEPTIDASE AMPH"/>
    <property type="match status" value="1"/>
</dbReference>
<dbReference type="Gene3D" id="3.40.710.10">
    <property type="entry name" value="DD-peptidase/beta-lactamase superfamily"/>
    <property type="match status" value="1"/>
</dbReference>
<dbReference type="KEGG" id="pstg:E8M01_11625"/>
<evidence type="ECO:0000313" key="2">
    <source>
        <dbReference type="EMBL" id="QCI64815.1"/>
    </source>
</evidence>
<dbReference type="RefSeq" id="WP_136960266.1">
    <property type="nucleotide sequence ID" value="NZ_CP039690.1"/>
</dbReference>
<sequence>MPNWSKAQAEAAGIAADWSREAGPGGAITLFDRHGLRHRSAGGLAVIEHGVPFTAETNHRLASISKHMLAVLLLKAGVPLDATLGELLPDLSGAAGEVQLGRALDMTGALPDMMELMWQEGVPFTAGLGEADLAGRALGLAALNAEPGTEMAYSNTGWRLAQAVLTRRVGAPYAQIVDGLMGELGLRVRFVQDETELVPDLSSGYWRDTGAWRRGRYGFHFSASGGMVASAAALAGWGSALLAGRGPLAGMLERLTAPRLFVNGLESSYRLGLVCSRLGSVAWVGHGGSLPGYRNHLLMAPSLGAGVVVLTNREEDALGPALRVLASLVGEPLPAPPRGLVPGLFAAEHGPFWAELSSDAVSFMGGFESLAADGAGGFISLPAYLDTRFRQTGPDVLEGLFGGVERKLVRVPQTTRLDPALAGRWRARRSGRDMVLRADGTALMPFAGTEGIEARLTPLPDGRALVALSHGPWRHRSCAGLRPDGSLLLASHRSRILEFDRIA</sequence>
<dbReference type="InterPro" id="IPR012338">
    <property type="entry name" value="Beta-lactam/transpept-like"/>
</dbReference>
<protein>
    <submittedName>
        <fullName evidence="2">Serine hydrolase</fullName>
    </submittedName>
</protein>
<proteinExistence type="predicted"/>